<dbReference type="InterPro" id="IPR045865">
    <property type="entry name" value="ACT-like_dom_sf"/>
</dbReference>
<dbReference type="AlphaFoldDB" id="A0A3M8K724"/>
<dbReference type="PROSITE" id="PS51671">
    <property type="entry name" value="ACT"/>
    <property type="match status" value="1"/>
</dbReference>
<protein>
    <submittedName>
        <fullName evidence="2">Amino acid-binding ACT domain protein</fullName>
    </submittedName>
</protein>
<keyword evidence="3" id="KW-1185">Reference proteome</keyword>
<sequence length="223" mass="23512">MSFLIRILIPDAPGSLGRLAEAIGAVGGNIKSVDIVETFHDRSVLDDIVVELPSDIMADTLITAASSIDGVVVDSIRPFSGRVDRRGQIQMLSNVASHANDLKRAMQELVNVIPQAMTVSWAIVLDDTGKDTKISRVAAAQAAPEDDGSNPTTIDVTKARILNPETEEWIPASWGLLDSSLAVTPLNGTGMVLVVGRTGGPDFLASEVDHLGHVGQIVGSILT</sequence>
<accession>A0A3M8K724</accession>
<evidence type="ECO:0000313" key="2">
    <source>
        <dbReference type="EMBL" id="RNE48372.1"/>
    </source>
</evidence>
<dbReference type="Proteomes" id="UP000266975">
    <property type="component" value="Unassembled WGS sequence"/>
</dbReference>
<name>A0A3M8K724_9CORY</name>
<dbReference type="RefSeq" id="WP_123048305.1">
    <property type="nucleotide sequence ID" value="NZ_PTJO01000005.1"/>
</dbReference>
<feature type="domain" description="ACT" evidence="1">
    <location>
        <begin position="4"/>
        <end position="81"/>
    </location>
</feature>
<reference evidence="2 3" key="1">
    <citation type="submission" date="2018-02" db="EMBL/GenBank/DDBJ databases">
        <title>Corynebacterium alimpuense sp. nov., a marine obligate actinomycete isolated from sediments of Valparaiso bay, Chile.</title>
        <authorList>
            <person name="Claverias F."/>
            <person name="Gonzales-Siles L."/>
            <person name="Salva-Serra F."/>
            <person name="Inganaes E."/>
            <person name="Molin K."/>
            <person name="Cumsille A."/>
            <person name="Undabarrena A."/>
            <person name="Couve E."/>
            <person name="Moore E.R.B."/>
            <person name="Gomila M."/>
            <person name="Camara B."/>
        </authorList>
    </citation>
    <scope>NUCLEOTIDE SEQUENCE [LARGE SCALE GENOMIC DNA]</scope>
    <source>
        <strain evidence="2 3">CCUG 69366</strain>
    </source>
</reference>
<gene>
    <name evidence="2" type="ORF">C5L39_07610</name>
</gene>
<dbReference type="InterPro" id="IPR002912">
    <property type="entry name" value="ACT_dom"/>
</dbReference>
<evidence type="ECO:0000259" key="1">
    <source>
        <dbReference type="PROSITE" id="PS51671"/>
    </source>
</evidence>
<organism evidence="2 3">
    <name type="scientific">Corynebacterium alimapuense</name>
    <dbReference type="NCBI Taxonomy" id="1576874"/>
    <lineage>
        <taxon>Bacteria</taxon>
        <taxon>Bacillati</taxon>
        <taxon>Actinomycetota</taxon>
        <taxon>Actinomycetes</taxon>
        <taxon>Mycobacteriales</taxon>
        <taxon>Corynebacteriaceae</taxon>
        <taxon>Corynebacterium</taxon>
    </lineage>
</organism>
<proteinExistence type="predicted"/>
<dbReference type="EMBL" id="PTJO01000005">
    <property type="protein sequence ID" value="RNE48372.1"/>
    <property type="molecule type" value="Genomic_DNA"/>
</dbReference>
<comment type="caution">
    <text evidence="2">The sequence shown here is derived from an EMBL/GenBank/DDBJ whole genome shotgun (WGS) entry which is preliminary data.</text>
</comment>
<dbReference type="OrthoDB" id="5243606at2"/>
<dbReference type="SUPFAM" id="SSF55021">
    <property type="entry name" value="ACT-like"/>
    <property type="match status" value="1"/>
</dbReference>
<evidence type="ECO:0000313" key="3">
    <source>
        <dbReference type="Proteomes" id="UP000266975"/>
    </source>
</evidence>